<comment type="caution">
    <text evidence="7">The sequence shown here is derived from an EMBL/GenBank/DDBJ whole genome shotgun (WGS) entry which is preliminary data.</text>
</comment>
<dbReference type="AlphaFoldDB" id="A0A813ZSS4"/>
<organism evidence="7 9">
    <name type="scientific">Rotaria sordida</name>
    <dbReference type="NCBI Taxonomy" id="392033"/>
    <lineage>
        <taxon>Eukaryota</taxon>
        <taxon>Metazoa</taxon>
        <taxon>Spiralia</taxon>
        <taxon>Gnathifera</taxon>
        <taxon>Rotifera</taxon>
        <taxon>Eurotatoria</taxon>
        <taxon>Bdelloidea</taxon>
        <taxon>Philodinida</taxon>
        <taxon>Philodinidae</taxon>
        <taxon>Rotaria</taxon>
    </lineage>
</organism>
<evidence type="ECO:0000313" key="7">
    <source>
        <dbReference type="EMBL" id="CAF0903912.1"/>
    </source>
</evidence>
<dbReference type="InterPro" id="IPR018456">
    <property type="entry name" value="PTR2_symporter_CS"/>
</dbReference>
<keyword evidence="2 5" id="KW-0812">Transmembrane</keyword>
<dbReference type="EMBL" id="CAJNOO010000148">
    <property type="protein sequence ID" value="CAF0828061.1"/>
    <property type="molecule type" value="Genomic_DNA"/>
</dbReference>
<proteinExistence type="inferred from homology"/>
<keyword evidence="5" id="KW-0813">Transport</keyword>
<evidence type="ECO:0000256" key="3">
    <source>
        <dbReference type="ARBA" id="ARBA00022989"/>
    </source>
</evidence>
<dbReference type="PROSITE" id="PS01023">
    <property type="entry name" value="PTR2_2"/>
    <property type="match status" value="1"/>
</dbReference>
<keyword evidence="3" id="KW-1133">Transmembrane helix</keyword>
<evidence type="ECO:0000256" key="4">
    <source>
        <dbReference type="ARBA" id="ARBA00023136"/>
    </source>
</evidence>
<accession>A0A813ZSS4</accession>
<dbReference type="InterPro" id="IPR036259">
    <property type="entry name" value="MFS_trans_sf"/>
</dbReference>
<evidence type="ECO:0000313" key="6">
    <source>
        <dbReference type="EMBL" id="CAF0828061.1"/>
    </source>
</evidence>
<dbReference type="EMBL" id="CAJNOU010000180">
    <property type="protein sequence ID" value="CAF0903912.1"/>
    <property type="molecule type" value="Genomic_DNA"/>
</dbReference>
<dbReference type="EMBL" id="CAJNOT010000321">
    <property type="protein sequence ID" value="CAF0940187.1"/>
    <property type="molecule type" value="Genomic_DNA"/>
</dbReference>
<sequence length="84" mass="9550">MAEQYTRTKPIVRVIGGKKKIIDPKITVQSMFNWFYWAINLGALSSIITTNIEKTIMWISSTVNTISHSNSLDQSYVSSLRNVL</sequence>
<dbReference type="GO" id="GO:0022857">
    <property type="term" value="F:transmembrane transporter activity"/>
    <property type="evidence" value="ECO:0007669"/>
    <property type="project" value="InterPro"/>
</dbReference>
<evidence type="ECO:0000313" key="9">
    <source>
        <dbReference type="Proteomes" id="UP000663889"/>
    </source>
</evidence>
<dbReference type="InterPro" id="IPR000109">
    <property type="entry name" value="POT_fam"/>
</dbReference>
<comment type="subcellular location">
    <subcellularLocation>
        <location evidence="1 5">Membrane</location>
        <topology evidence="1 5">Multi-pass membrane protein</topology>
    </subcellularLocation>
</comment>
<reference evidence="7" key="1">
    <citation type="submission" date="2021-02" db="EMBL/GenBank/DDBJ databases">
        <authorList>
            <person name="Nowell W R."/>
        </authorList>
    </citation>
    <scope>NUCLEOTIDE SEQUENCE</scope>
</reference>
<dbReference type="Proteomes" id="UP000663889">
    <property type="component" value="Unassembled WGS sequence"/>
</dbReference>
<evidence type="ECO:0000256" key="5">
    <source>
        <dbReference type="RuleBase" id="RU003755"/>
    </source>
</evidence>
<dbReference type="Gene3D" id="1.20.1250.20">
    <property type="entry name" value="MFS general substrate transporter like domains"/>
    <property type="match status" value="1"/>
</dbReference>
<dbReference type="Pfam" id="PF00854">
    <property type="entry name" value="PTR2"/>
    <property type="match status" value="1"/>
</dbReference>
<name>A0A813ZSS4_9BILA</name>
<dbReference type="Proteomes" id="UP000663864">
    <property type="component" value="Unassembled WGS sequence"/>
</dbReference>
<dbReference type="OrthoDB" id="8904098at2759"/>
<gene>
    <name evidence="6" type="ORF">RFH988_LOCUS5288</name>
    <name evidence="7" type="ORF">SEV965_LOCUS5781</name>
    <name evidence="8" type="ORF">ZHD862_LOCUS9423</name>
</gene>
<evidence type="ECO:0000256" key="2">
    <source>
        <dbReference type="ARBA" id="ARBA00022692"/>
    </source>
</evidence>
<dbReference type="GO" id="GO:0006857">
    <property type="term" value="P:oligopeptide transport"/>
    <property type="evidence" value="ECO:0007669"/>
    <property type="project" value="InterPro"/>
</dbReference>
<dbReference type="Proteomes" id="UP000663882">
    <property type="component" value="Unassembled WGS sequence"/>
</dbReference>
<evidence type="ECO:0000256" key="1">
    <source>
        <dbReference type="ARBA" id="ARBA00004141"/>
    </source>
</evidence>
<evidence type="ECO:0000313" key="8">
    <source>
        <dbReference type="EMBL" id="CAF0940187.1"/>
    </source>
</evidence>
<dbReference type="GO" id="GO:0016020">
    <property type="term" value="C:membrane"/>
    <property type="evidence" value="ECO:0007669"/>
    <property type="project" value="UniProtKB-SubCell"/>
</dbReference>
<comment type="similarity">
    <text evidence="5">Belongs to the major facilitator superfamily. Proton-dependent oligopeptide transporter (POT/PTR) (TC 2.A.17) family.</text>
</comment>
<keyword evidence="4" id="KW-0472">Membrane</keyword>
<protein>
    <submittedName>
        <fullName evidence="7">Uncharacterized protein</fullName>
    </submittedName>
</protein>